<protein>
    <submittedName>
        <fullName evidence="1">Uncharacterized protein</fullName>
    </submittedName>
</protein>
<keyword evidence="2" id="KW-1185">Reference proteome</keyword>
<dbReference type="EMBL" id="CP093313">
    <property type="protein sequence ID" value="UWZ82489.1"/>
    <property type="molecule type" value="Genomic_DNA"/>
</dbReference>
<evidence type="ECO:0000313" key="2">
    <source>
        <dbReference type="Proteomes" id="UP001059380"/>
    </source>
</evidence>
<proteinExistence type="predicted"/>
<dbReference type="KEGG" id="orp:MOP44_18155"/>
<sequence>MEIDQQSIMNALKDKGPEAWSAYLRRFEDDPQLTSRLSMQVIFHYAAPLAKDRESLDWGEVAVRAAELEARNCSGVEHENALLWAMNLRSWFICKMGSRSGHLVLDKEIILRWISEGLPLSVQPAREKAARFGATLTRGKVSSDSKGTQLIADDLRLLRRIKHRLNVAKVLQDCGQLTSDPELDEWLEIRELLP</sequence>
<gene>
    <name evidence="1" type="ORF">MOP44_18155</name>
</gene>
<reference evidence="1" key="1">
    <citation type="submission" date="2021-04" db="EMBL/GenBank/DDBJ databases">
        <title>Phylogenetic analysis of Acidobacteriaceae.</title>
        <authorList>
            <person name="Qiu L."/>
            <person name="Zhang Q."/>
        </authorList>
    </citation>
    <scope>NUCLEOTIDE SEQUENCE</scope>
    <source>
        <strain evidence="1">DSM 25168</strain>
    </source>
</reference>
<name>A0A9J7BJ33_9BACT</name>
<organism evidence="1 2">
    <name type="scientific">Occallatibacter riparius</name>
    <dbReference type="NCBI Taxonomy" id="1002689"/>
    <lineage>
        <taxon>Bacteria</taxon>
        <taxon>Pseudomonadati</taxon>
        <taxon>Acidobacteriota</taxon>
        <taxon>Terriglobia</taxon>
        <taxon>Terriglobales</taxon>
        <taxon>Acidobacteriaceae</taxon>
        <taxon>Occallatibacter</taxon>
    </lineage>
</organism>
<dbReference type="RefSeq" id="WP_260791674.1">
    <property type="nucleotide sequence ID" value="NZ_CP093313.1"/>
</dbReference>
<accession>A0A9J7BJ33</accession>
<evidence type="ECO:0000313" key="1">
    <source>
        <dbReference type="EMBL" id="UWZ82489.1"/>
    </source>
</evidence>
<dbReference type="Proteomes" id="UP001059380">
    <property type="component" value="Chromosome"/>
</dbReference>
<dbReference type="AlphaFoldDB" id="A0A9J7BJ33"/>